<proteinExistence type="predicted"/>
<gene>
    <name evidence="1" type="primary">97</name>
    <name evidence="1" type="ORF">CIRCUM_97</name>
</gene>
<dbReference type="GeneID" id="40079057"/>
<dbReference type="RefSeq" id="YP_009603186.1">
    <property type="nucleotide sequence ID" value="NC_041948.1"/>
</dbReference>
<dbReference type="OrthoDB" id="8644at10239"/>
<reference evidence="1 2" key="1">
    <citation type="submission" date="2015-11" db="EMBL/GenBank/DDBJ databases">
        <authorList>
            <person name="Aziz R.M."/>
            <person name="Carl E.L."/>
            <person name="Farooq M.A."/>
            <person name="Gal B."/>
            <person name="Garcia Martinez K."/>
            <person name="Mathew K.J."/>
            <person name="Obando D.J."/>
            <person name="Robinson K.M."/>
            <person name="Robinson M.D."/>
            <person name="Sanders L.M."/>
            <person name="Silva M.P."/>
            <person name="Tasnim L."/>
            <person name="Vo M."/>
            <person name="Vo Q.D."/>
            <person name="Simon S.E."/>
            <person name="Hughes L.E."/>
            <person name="Benjamin R.C."/>
            <person name="Bradley K.W."/>
            <person name="Asai D.J."/>
            <person name="Bowman C.A."/>
            <person name="Russell D.A."/>
            <person name="Pope W.H."/>
            <person name="Jacobs-Sera D."/>
            <person name="Hendrix R.W."/>
            <person name="Hatfull G.F."/>
        </authorList>
    </citation>
    <scope>NUCLEOTIDE SEQUENCE [LARGE SCALE GENOMIC DNA]</scope>
</reference>
<accession>A0A0U4IK40</accession>
<keyword evidence="1" id="KW-0540">Nuclease</keyword>
<evidence type="ECO:0000313" key="2">
    <source>
        <dbReference type="Proteomes" id="UP000222527"/>
    </source>
</evidence>
<dbReference type="EMBL" id="KU160642">
    <property type="protein sequence ID" value="ALY08778.1"/>
    <property type="molecule type" value="Genomic_DNA"/>
</dbReference>
<evidence type="ECO:0000313" key="1">
    <source>
        <dbReference type="EMBL" id="ALY08778.1"/>
    </source>
</evidence>
<dbReference type="KEGG" id="vg:40079057"/>
<protein>
    <submittedName>
        <fullName evidence="1">Exonuclease</fullName>
    </submittedName>
</protein>
<keyword evidence="1" id="KW-0378">Hydrolase</keyword>
<dbReference type="Proteomes" id="UP000222527">
    <property type="component" value="Segment"/>
</dbReference>
<sequence>MNFNTHSELAGRHAFLSASKYHWVNYDDEKLATSYRTALAAQKGTELHDLAAQLIKHKVKQRRSKQTLPNYVNDAIDYRMKPEVLLFASMNAFGTADAIGFRNNLLRIHDLKTGVLKADMRQLMIYAAFFCIEYGFKPGKIDMELRIYQNDEIEYCSTANPEDQLVDNVAHIMDQIARFDPQIDIFKEEAYA</sequence>
<keyword evidence="2" id="KW-1185">Reference proteome</keyword>
<dbReference type="GO" id="GO:0004527">
    <property type="term" value="F:exonuclease activity"/>
    <property type="evidence" value="ECO:0007669"/>
    <property type="project" value="UniProtKB-KW"/>
</dbReference>
<keyword evidence="1" id="KW-0269">Exonuclease</keyword>
<name>A0A0U4IK40_9CAUD</name>
<organism evidence="1 2">
    <name type="scientific">Arthrobacter phage Circum</name>
    <dbReference type="NCBI Taxonomy" id="1772295"/>
    <lineage>
        <taxon>Viruses</taxon>
        <taxon>Duplodnaviria</taxon>
        <taxon>Heunggongvirae</taxon>
        <taxon>Uroviricota</taxon>
        <taxon>Caudoviricetes</taxon>
        <taxon>Mudcatvirus</taxon>
        <taxon>Mudcatvirus circum</taxon>
    </lineage>
</organism>